<evidence type="ECO:0000256" key="14">
    <source>
        <dbReference type="PIRSR" id="PIRSR611782-1"/>
    </source>
</evidence>
<dbReference type="InterPro" id="IPR036034">
    <property type="entry name" value="PDZ_sf"/>
</dbReference>
<evidence type="ECO:0000313" key="18">
    <source>
        <dbReference type="EMBL" id="OWJ67688.1"/>
    </source>
</evidence>
<evidence type="ECO:0000256" key="2">
    <source>
        <dbReference type="ARBA" id="ARBA00004418"/>
    </source>
</evidence>
<accession>A0A211ZQY1</accession>
<evidence type="ECO:0000259" key="17">
    <source>
        <dbReference type="PROSITE" id="PS50106"/>
    </source>
</evidence>
<dbReference type="AlphaFoldDB" id="A0A211ZQY1"/>
<evidence type="ECO:0000256" key="1">
    <source>
        <dbReference type="ARBA" id="ARBA00001772"/>
    </source>
</evidence>
<dbReference type="SUPFAM" id="SSF50494">
    <property type="entry name" value="Trypsin-like serine proteases"/>
    <property type="match status" value="1"/>
</dbReference>
<dbReference type="SUPFAM" id="SSF50156">
    <property type="entry name" value="PDZ domain-like"/>
    <property type="match status" value="2"/>
</dbReference>
<dbReference type="Pfam" id="PF13365">
    <property type="entry name" value="Trypsin_2"/>
    <property type="match status" value="1"/>
</dbReference>
<comment type="caution">
    <text evidence="18">The sequence shown here is derived from an EMBL/GenBank/DDBJ whole genome shotgun (WGS) entry which is preliminary data.</text>
</comment>
<dbReference type="Gene3D" id="2.30.42.10">
    <property type="match status" value="2"/>
</dbReference>
<evidence type="ECO:0000256" key="13">
    <source>
        <dbReference type="ARBA" id="ARBA00032850"/>
    </source>
</evidence>
<dbReference type="PANTHER" id="PTHR22939:SF130">
    <property type="entry name" value="PERIPLASMIC SERINE ENDOPROTEASE DEGP-LIKE-RELATED"/>
    <property type="match status" value="1"/>
</dbReference>
<dbReference type="NCBIfam" id="TIGR02037">
    <property type="entry name" value="degP_htrA_DO"/>
    <property type="match status" value="1"/>
</dbReference>
<dbReference type="GO" id="GO:0042597">
    <property type="term" value="C:periplasmic space"/>
    <property type="evidence" value="ECO:0007669"/>
    <property type="project" value="UniProtKB-SubCell"/>
</dbReference>
<feature type="domain" description="PDZ" evidence="17">
    <location>
        <begin position="307"/>
        <end position="403"/>
    </location>
</feature>
<dbReference type="FunFam" id="2.40.10.120:FF:000007">
    <property type="entry name" value="Periplasmic serine endoprotease DegP-like"/>
    <property type="match status" value="1"/>
</dbReference>
<keyword evidence="11" id="KW-0720">Serine protease</keyword>
<evidence type="ECO:0000256" key="12">
    <source>
        <dbReference type="ARBA" id="ARBA00023016"/>
    </source>
</evidence>
<feature type="active site" description="Charge relay system" evidence="14">
    <location>
        <position position="164"/>
    </location>
</feature>
<dbReference type="EMBL" id="NHON01000011">
    <property type="protein sequence ID" value="OWJ67688.1"/>
    <property type="molecule type" value="Genomic_DNA"/>
</dbReference>
<dbReference type="EC" id="3.4.21.107" evidence="4"/>
<feature type="binding site" evidence="15">
    <location>
        <position position="194"/>
    </location>
    <ligand>
        <name>substrate</name>
    </ligand>
</feature>
<feature type="active site" description="Charge relay system" evidence="14">
    <location>
        <position position="268"/>
    </location>
</feature>
<dbReference type="SMART" id="SM00228">
    <property type="entry name" value="PDZ"/>
    <property type="match status" value="2"/>
</dbReference>
<evidence type="ECO:0000256" key="7">
    <source>
        <dbReference type="ARBA" id="ARBA00022729"/>
    </source>
</evidence>
<dbReference type="InterPro" id="IPR001940">
    <property type="entry name" value="Peptidase_S1C"/>
</dbReference>
<organism evidence="18 19">
    <name type="scientific">Inquilinus limosus</name>
    <dbReference type="NCBI Taxonomy" id="171674"/>
    <lineage>
        <taxon>Bacteria</taxon>
        <taxon>Pseudomonadati</taxon>
        <taxon>Pseudomonadota</taxon>
        <taxon>Alphaproteobacteria</taxon>
        <taxon>Rhodospirillales</taxon>
        <taxon>Rhodospirillaceae</taxon>
        <taxon>Inquilinus</taxon>
    </lineage>
</organism>
<reference evidence="19" key="1">
    <citation type="submission" date="2017-05" db="EMBL/GenBank/DDBJ databases">
        <authorList>
            <person name="Macchi M."/>
            <person name="Festa S."/>
            <person name="Coppotelli B.M."/>
            <person name="Morelli I.S."/>
        </authorList>
    </citation>
    <scope>NUCLEOTIDE SEQUENCE [LARGE SCALE GENOMIC DNA]</scope>
    <source>
        <strain evidence="19">I</strain>
    </source>
</reference>
<evidence type="ECO:0000256" key="11">
    <source>
        <dbReference type="ARBA" id="ARBA00022825"/>
    </source>
</evidence>
<evidence type="ECO:0000256" key="3">
    <source>
        <dbReference type="ARBA" id="ARBA00010541"/>
    </source>
</evidence>
<keyword evidence="10" id="KW-0378">Hydrolase</keyword>
<evidence type="ECO:0000256" key="8">
    <source>
        <dbReference type="ARBA" id="ARBA00022737"/>
    </source>
</evidence>
<feature type="domain" description="PDZ" evidence="17">
    <location>
        <begin position="409"/>
        <end position="518"/>
    </location>
</feature>
<dbReference type="PROSITE" id="PS50106">
    <property type="entry name" value="PDZ"/>
    <property type="match status" value="2"/>
</dbReference>
<evidence type="ECO:0000256" key="6">
    <source>
        <dbReference type="ARBA" id="ARBA00022670"/>
    </source>
</evidence>
<feature type="region of interest" description="Disordered" evidence="16">
    <location>
        <begin position="83"/>
        <end position="109"/>
    </location>
</feature>
<dbReference type="PANTHER" id="PTHR22939">
    <property type="entry name" value="SERINE PROTEASE FAMILY S1C HTRA-RELATED"/>
    <property type="match status" value="1"/>
</dbReference>
<evidence type="ECO:0000256" key="15">
    <source>
        <dbReference type="PIRSR" id="PIRSR611782-2"/>
    </source>
</evidence>
<dbReference type="Gene3D" id="2.40.10.120">
    <property type="match status" value="1"/>
</dbReference>
<dbReference type="Proteomes" id="UP000196655">
    <property type="component" value="Unassembled WGS sequence"/>
</dbReference>
<dbReference type="STRING" id="1122125.GCA_000423185_03293"/>
<evidence type="ECO:0000256" key="9">
    <source>
        <dbReference type="ARBA" id="ARBA00022764"/>
    </source>
</evidence>
<evidence type="ECO:0000256" key="10">
    <source>
        <dbReference type="ARBA" id="ARBA00022801"/>
    </source>
</evidence>
<evidence type="ECO:0000313" key="19">
    <source>
        <dbReference type="Proteomes" id="UP000196655"/>
    </source>
</evidence>
<feature type="active site" description="Charge relay system" evidence="14">
    <location>
        <position position="194"/>
    </location>
</feature>
<dbReference type="InterPro" id="IPR001478">
    <property type="entry name" value="PDZ"/>
</dbReference>
<name>A0A211ZQY1_9PROT</name>
<keyword evidence="7" id="KW-0732">Signal</keyword>
<evidence type="ECO:0000256" key="4">
    <source>
        <dbReference type="ARBA" id="ARBA00013035"/>
    </source>
</evidence>
<dbReference type="InterPro" id="IPR011782">
    <property type="entry name" value="Pept_S1C_Do"/>
</dbReference>
<dbReference type="InterPro" id="IPR009003">
    <property type="entry name" value="Peptidase_S1_PA"/>
</dbReference>
<keyword evidence="9" id="KW-0574">Periplasm</keyword>
<evidence type="ECO:0000256" key="5">
    <source>
        <dbReference type="ARBA" id="ARBA00013958"/>
    </source>
</evidence>
<comment type="catalytic activity">
    <reaction evidence="1">
        <text>Acts on substrates that are at least partially unfolded. The cleavage site P1 residue is normally between a pair of hydrophobic residues, such as Val-|-Val.</text>
        <dbReference type="EC" id="3.4.21.107"/>
    </reaction>
</comment>
<dbReference type="PRINTS" id="PR00834">
    <property type="entry name" value="PROTEASES2C"/>
</dbReference>
<dbReference type="CDD" id="cd10839">
    <property type="entry name" value="cpPDZ1_DegP-like"/>
    <property type="match status" value="1"/>
</dbReference>
<feature type="region of interest" description="Disordered" evidence="16">
    <location>
        <begin position="124"/>
        <end position="143"/>
    </location>
</feature>
<sequence>MTQMKTPLGSDDRGPRTGLRRMTAALLLGTALIGVPVGAVLTFDRPAVAQSQAEAPTSIVPAAPGSFAGLVRQVTPAVVNVSTTEHPSASQMADEDEGGNGPRMRQFPPGSPFDEFFKRFFDEQQPGRRGPRGGGGGGDSDQVIHGAGSGFIIDPAGYIVTNNHVVKDADNITVTLNDGTVIPAKVVGTDEKTDLALLKIETDKKLTAVEWGDSDAAQVGDWVVAVGNPFGLGGSVTAGIVSARGRDLHSGPFDDFLQIDAPINRGNSGGPSFDTSGKVIGINSAIYSPSGGSVGIGFAIPSNLAKTVIAQIREHGSVERGWLGVQIQAVTPEMAEALGLEKAKGALVADVQDDSPALKAGLHQGDVITGYDGKPVNQLSDLPRLVADTTAGKTVPVEVLRNGKTETISVEIAKLPGSKEVASAEENGPAVDDQLGLSLSALTPKVRREFSVPDEVEGVLVTGIREDGPARETGVGPGDVIVRVGSEAVKTPSEVAKQVKAAKEADRNAVMLLINRQGDQRFVALKLPKA</sequence>
<protein>
    <recommendedName>
        <fullName evidence="5">Probable periplasmic serine endoprotease DegP-like</fullName>
        <ecNumber evidence="4">3.4.21.107</ecNumber>
    </recommendedName>
    <alternativeName>
        <fullName evidence="13">Protease Do</fullName>
    </alternativeName>
</protein>
<dbReference type="GO" id="GO:0006508">
    <property type="term" value="P:proteolysis"/>
    <property type="evidence" value="ECO:0007669"/>
    <property type="project" value="UniProtKB-KW"/>
</dbReference>
<comment type="similarity">
    <text evidence="3">Belongs to the peptidase S1C family.</text>
</comment>
<feature type="binding site" evidence="15">
    <location>
        <begin position="266"/>
        <end position="268"/>
    </location>
    <ligand>
        <name>substrate</name>
    </ligand>
</feature>
<keyword evidence="12" id="KW-0346">Stress response</keyword>
<comment type="subcellular location">
    <subcellularLocation>
        <location evidence="2">Periplasm</location>
    </subcellularLocation>
</comment>
<keyword evidence="8" id="KW-0677">Repeat</keyword>
<keyword evidence="19" id="KW-1185">Reference proteome</keyword>
<keyword evidence="6 18" id="KW-0645">Protease</keyword>
<evidence type="ECO:0000256" key="16">
    <source>
        <dbReference type="SAM" id="MobiDB-lite"/>
    </source>
</evidence>
<dbReference type="GO" id="GO:0004252">
    <property type="term" value="F:serine-type endopeptidase activity"/>
    <property type="evidence" value="ECO:0007669"/>
    <property type="project" value="InterPro"/>
</dbReference>
<dbReference type="Pfam" id="PF13180">
    <property type="entry name" value="PDZ_2"/>
    <property type="match status" value="2"/>
</dbReference>
<gene>
    <name evidence="18" type="ORF">BWR60_08365</name>
</gene>
<proteinExistence type="inferred from homology"/>
<feature type="binding site" evidence="15">
    <location>
        <position position="164"/>
    </location>
    <ligand>
        <name>substrate</name>
    </ligand>
</feature>